<evidence type="ECO:0000256" key="4">
    <source>
        <dbReference type="ARBA" id="ARBA00017654"/>
    </source>
</evidence>
<dbReference type="EMBL" id="MYFO01000023">
    <property type="protein sequence ID" value="TFE85785.1"/>
    <property type="molecule type" value="Genomic_DNA"/>
</dbReference>
<keyword evidence="13" id="KW-0946">Virion</keyword>
<reference evidence="13 14" key="1">
    <citation type="submission" date="2017-03" db="EMBL/GenBank/DDBJ databases">
        <title>Isolation of Levoglucosan Utilizing Bacteria.</title>
        <authorList>
            <person name="Arya A.S."/>
        </authorList>
    </citation>
    <scope>NUCLEOTIDE SEQUENCE [LARGE SCALE GENOMIC DNA]</scope>
    <source>
        <strain evidence="13 14">MEC069</strain>
    </source>
</reference>
<keyword evidence="13" id="KW-0167">Capsid protein</keyword>
<dbReference type="PANTHER" id="PTHR43532">
    <property type="entry name" value="GLUCOSE-1-PHOSPHATE THYMIDYLYLTRANSFERASE"/>
    <property type="match status" value="1"/>
</dbReference>
<evidence type="ECO:0000313" key="13">
    <source>
        <dbReference type="EMBL" id="TFE85785.1"/>
    </source>
</evidence>
<keyword evidence="6" id="KW-0548">Nucleotidyltransferase</keyword>
<dbReference type="Proteomes" id="UP000298246">
    <property type="component" value="Unassembled WGS sequence"/>
</dbReference>
<name>A0A4Y8PXD2_9BACL</name>
<evidence type="ECO:0000256" key="8">
    <source>
        <dbReference type="ARBA" id="ARBA00022842"/>
    </source>
</evidence>
<evidence type="ECO:0000256" key="5">
    <source>
        <dbReference type="ARBA" id="ARBA00022679"/>
    </source>
</evidence>
<comment type="caution">
    <text evidence="13">The sequence shown here is derived from an EMBL/GenBank/DDBJ whole genome shotgun (WGS) entry which is preliminary data.</text>
</comment>
<evidence type="ECO:0000256" key="2">
    <source>
        <dbReference type="ARBA" id="ARBA00010480"/>
    </source>
</evidence>
<evidence type="ECO:0000256" key="11">
    <source>
        <dbReference type="ARBA" id="ARBA00049336"/>
    </source>
</evidence>
<keyword evidence="8" id="KW-0460">Magnesium</keyword>
<dbReference type="GO" id="GO:0046872">
    <property type="term" value="F:metal ion binding"/>
    <property type="evidence" value="ECO:0007669"/>
    <property type="project" value="UniProtKB-KW"/>
</dbReference>
<dbReference type="Pfam" id="PF00483">
    <property type="entry name" value="NTP_transferase"/>
    <property type="match status" value="1"/>
</dbReference>
<dbReference type="InterPro" id="IPR005835">
    <property type="entry name" value="NTP_transferase_dom"/>
</dbReference>
<dbReference type="SUPFAM" id="SSF53448">
    <property type="entry name" value="Nucleotide-diphospho-sugar transferases"/>
    <property type="match status" value="1"/>
</dbReference>
<dbReference type="InterPro" id="IPR005907">
    <property type="entry name" value="G1P_thy_trans_s"/>
</dbReference>
<dbReference type="PANTHER" id="PTHR43532:SF1">
    <property type="entry name" value="GLUCOSE-1-PHOSPHATE THYMIDYLYLTRANSFERASE 1"/>
    <property type="match status" value="1"/>
</dbReference>
<dbReference type="RefSeq" id="WP_134754744.1">
    <property type="nucleotide sequence ID" value="NZ_MYFO02000002.1"/>
</dbReference>
<protein>
    <recommendedName>
        <fullName evidence="4">Glucose-1-phosphate thymidylyltransferase</fullName>
        <ecNumber evidence="3">2.7.7.24</ecNumber>
    </recommendedName>
    <alternativeName>
        <fullName evidence="10">dTDP-glucose pyrophosphorylase</fullName>
    </alternativeName>
    <alternativeName>
        <fullName evidence="9">dTDP-glucose synthase</fullName>
    </alternativeName>
</protein>
<evidence type="ECO:0000256" key="10">
    <source>
        <dbReference type="ARBA" id="ARBA00032598"/>
    </source>
</evidence>
<feature type="domain" description="Nucleotidyl transferase" evidence="12">
    <location>
        <begin position="2"/>
        <end position="232"/>
    </location>
</feature>
<dbReference type="EC" id="2.7.7.24" evidence="3"/>
<comment type="cofactor">
    <cofactor evidence="1">
        <name>Mg(2+)</name>
        <dbReference type="ChEBI" id="CHEBI:18420"/>
    </cofactor>
</comment>
<keyword evidence="14" id="KW-1185">Reference proteome</keyword>
<dbReference type="InterPro" id="IPR029044">
    <property type="entry name" value="Nucleotide-diphossugar_trans"/>
</dbReference>
<dbReference type="GO" id="GO:0008879">
    <property type="term" value="F:glucose-1-phosphate thymidylyltransferase activity"/>
    <property type="evidence" value="ECO:0007669"/>
    <property type="project" value="UniProtKB-EC"/>
</dbReference>
<dbReference type="OrthoDB" id="9803871at2"/>
<evidence type="ECO:0000256" key="6">
    <source>
        <dbReference type="ARBA" id="ARBA00022695"/>
    </source>
</evidence>
<sequence>MKGVVLAGGTGSRLRPMTKLINKHLLPVGERPMIQYAIEKLSAAGVTDILLVTGKQSAGLYLEYLGSGDEFGVRMTYKIQEQAGGIAQALGLAEGFVQPGESFVVLLGDNLFEEPLKPFLDAYRQQNSGAMVFLKKVHDPERYGVPTLQDGRIASIIEKPTNPASSYAVTGIYVYDSQVFDLIRELAPSGRGELEITDVNNGYALKNQLGHQIMSGWWIDAGTHESLFQAALWIRREEE</sequence>
<evidence type="ECO:0000256" key="9">
    <source>
        <dbReference type="ARBA" id="ARBA00032492"/>
    </source>
</evidence>
<keyword evidence="5" id="KW-0808">Transferase</keyword>
<evidence type="ECO:0000256" key="7">
    <source>
        <dbReference type="ARBA" id="ARBA00022723"/>
    </source>
</evidence>
<proteinExistence type="inferred from homology"/>
<evidence type="ECO:0000256" key="1">
    <source>
        <dbReference type="ARBA" id="ARBA00001946"/>
    </source>
</evidence>
<comment type="catalytic activity">
    <reaction evidence="11">
        <text>dTTP + alpha-D-glucose 1-phosphate + H(+) = dTDP-alpha-D-glucose + diphosphate</text>
        <dbReference type="Rhea" id="RHEA:15225"/>
        <dbReference type="ChEBI" id="CHEBI:15378"/>
        <dbReference type="ChEBI" id="CHEBI:33019"/>
        <dbReference type="ChEBI" id="CHEBI:37568"/>
        <dbReference type="ChEBI" id="CHEBI:57477"/>
        <dbReference type="ChEBI" id="CHEBI:58601"/>
        <dbReference type="EC" id="2.7.7.24"/>
    </reaction>
</comment>
<gene>
    <name evidence="13" type="ORF">B5M42_16465</name>
</gene>
<keyword evidence="7" id="KW-0479">Metal-binding</keyword>
<evidence type="ECO:0000256" key="3">
    <source>
        <dbReference type="ARBA" id="ARBA00012461"/>
    </source>
</evidence>
<dbReference type="AlphaFoldDB" id="A0A4Y8PXD2"/>
<comment type="similarity">
    <text evidence="2">Belongs to the glucose-1-phosphate thymidylyltransferase family.</text>
</comment>
<evidence type="ECO:0000313" key="14">
    <source>
        <dbReference type="Proteomes" id="UP000298246"/>
    </source>
</evidence>
<evidence type="ECO:0000259" key="12">
    <source>
        <dbReference type="Pfam" id="PF00483"/>
    </source>
</evidence>
<dbReference type="Gene3D" id="3.90.550.10">
    <property type="entry name" value="Spore Coat Polysaccharide Biosynthesis Protein SpsA, Chain A"/>
    <property type="match status" value="1"/>
</dbReference>
<organism evidence="13 14">
    <name type="scientific">Paenibacillus athensensis</name>
    <dbReference type="NCBI Taxonomy" id="1967502"/>
    <lineage>
        <taxon>Bacteria</taxon>
        <taxon>Bacillati</taxon>
        <taxon>Bacillota</taxon>
        <taxon>Bacilli</taxon>
        <taxon>Bacillales</taxon>
        <taxon>Paenibacillaceae</taxon>
        <taxon>Paenibacillus</taxon>
    </lineage>
</organism>
<accession>A0A4Y8PXD2</accession>